<dbReference type="RefSeq" id="WP_092649180.1">
    <property type="nucleotide sequence ID" value="NZ_FOHA01000001.1"/>
</dbReference>
<reference evidence="4 5" key="1">
    <citation type="submission" date="2016-10" db="EMBL/GenBank/DDBJ databases">
        <authorList>
            <person name="de Groot N.N."/>
        </authorList>
    </citation>
    <scope>NUCLEOTIDE SEQUENCE [LARGE SCALE GENOMIC DNA]</scope>
    <source>
        <strain evidence="4 5">DSM 13760</strain>
    </source>
</reference>
<proteinExistence type="inferred from homology"/>
<dbReference type="PRINTS" id="PR00081">
    <property type="entry name" value="GDHRDH"/>
</dbReference>
<dbReference type="SUPFAM" id="SSF51735">
    <property type="entry name" value="NAD(P)-binding Rossmann-fold domains"/>
    <property type="match status" value="1"/>
</dbReference>
<gene>
    <name evidence="4" type="ORF">SAMN04488559_10112</name>
</gene>
<keyword evidence="5" id="KW-1185">Reference proteome</keyword>
<dbReference type="GO" id="GO:0016020">
    <property type="term" value="C:membrane"/>
    <property type="evidence" value="ECO:0007669"/>
    <property type="project" value="TreeGrafter"/>
</dbReference>
<keyword evidence="2" id="KW-0560">Oxidoreductase</keyword>
<sequence>MGQIDFKDKVIWITGASSGLGEAMAHEFADCGAKVILSGRKEKELVRVQSQVANSSILILDLLQSETFENKVNDAISLYGHVDIIVHNGGVGQNALAIDTKKEVQHTIFDVNFFSTTELTQYLLPHFKKRKTGNIVLISGVLGKVALPGRSSYSASKAALHGYYDSLRAELIEDNIDVTILIPSFLKTDLTKKSLSYNGDRSNKEAETAGCPVDKAAKQVANAVFKKKYQAFIGNNDKGRLLLLISRLFPSLAISMVLKQVKNN</sequence>
<dbReference type="PRINTS" id="PR00080">
    <property type="entry name" value="SDRFAMILY"/>
</dbReference>
<dbReference type="GO" id="GO:0016491">
    <property type="term" value="F:oxidoreductase activity"/>
    <property type="evidence" value="ECO:0007669"/>
    <property type="project" value="UniProtKB-KW"/>
</dbReference>
<evidence type="ECO:0000313" key="4">
    <source>
        <dbReference type="EMBL" id="SER49266.1"/>
    </source>
</evidence>
<comment type="similarity">
    <text evidence="1 3">Belongs to the short-chain dehydrogenases/reductases (SDR) family.</text>
</comment>
<dbReference type="Proteomes" id="UP000198948">
    <property type="component" value="Unassembled WGS sequence"/>
</dbReference>
<evidence type="ECO:0000256" key="1">
    <source>
        <dbReference type="ARBA" id="ARBA00006484"/>
    </source>
</evidence>
<evidence type="ECO:0000256" key="3">
    <source>
        <dbReference type="RuleBase" id="RU000363"/>
    </source>
</evidence>
<accession>A0A1H9PLR8</accession>
<protein>
    <submittedName>
        <fullName evidence="4">Short-chain dehydrogenase</fullName>
    </submittedName>
</protein>
<organism evidence="4 5">
    <name type="scientific">Isobaculum melis</name>
    <dbReference type="NCBI Taxonomy" id="142588"/>
    <lineage>
        <taxon>Bacteria</taxon>
        <taxon>Bacillati</taxon>
        <taxon>Bacillota</taxon>
        <taxon>Bacilli</taxon>
        <taxon>Lactobacillales</taxon>
        <taxon>Carnobacteriaceae</taxon>
        <taxon>Isobaculum</taxon>
    </lineage>
</organism>
<name>A0A1H9PLR8_9LACT</name>
<evidence type="ECO:0000313" key="5">
    <source>
        <dbReference type="Proteomes" id="UP000198948"/>
    </source>
</evidence>
<dbReference type="Gene3D" id="3.40.50.720">
    <property type="entry name" value="NAD(P)-binding Rossmann-like Domain"/>
    <property type="match status" value="1"/>
</dbReference>
<dbReference type="AlphaFoldDB" id="A0A1H9PLR8"/>
<dbReference type="PANTHER" id="PTHR44196:SF1">
    <property type="entry name" value="DEHYDROGENASE_REDUCTASE SDR FAMILY MEMBER 7B"/>
    <property type="match status" value="1"/>
</dbReference>
<dbReference type="PANTHER" id="PTHR44196">
    <property type="entry name" value="DEHYDROGENASE/REDUCTASE SDR FAMILY MEMBER 7B"/>
    <property type="match status" value="1"/>
</dbReference>
<dbReference type="InterPro" id="IPR036291">
    <property type="entry name" value="NAD(P)-bd_dom_sf"/>
</dbReference>
<dbReference type="STRING" id="142588.SAMN04488559_10112"/>
<dbReference type="Pfam" id="PF00106">
    <property type="entry name" value="adh_short"/>
    <property type="match status" value="1"/>
</dbReference>
<dbReference type="EMBL" id="FOHA01000001">
    <property type="protein sequence ID" value="SER49266.1"/>
    <property type="molecule type" value="Genomic_DNA"/>
</dbReference>
<evidence type="ECO:0000256" key="2">
    <source>
        <dbReference type="ARBA" id="ARBA00023002"/>
    </source>
</evidence>
<dbReference type="InterPro" id="IPR002347">
    <property type="entry name" value="SDR_fam"/>
</dbReference>
<dbReference type="OrthoDB" id="9793345at2"/>